<keyword evidence="2" id="KW-1185">Reference proteome</keyword>
<protein>
    <submittedName>
        <fullName evidence="1">Erythronolide modules 3 and 4</fullName>
    </submittedName>
</protein>
<proteinExistence type="predicted"/>
<dbReference type="OrthoDB" id="515324at2759"/>
<comment type="caution">
    <text evidence="1">The sequence shown here is derived from an EMBL/GenBank/DDBJ whole genome shotgun (WGS) entry which is preliminary data.</text>
</comment>
<dbReference type="Proteomes" id="UP000239899">
    <property type="component" value="Unassembled WGS sequence"/>
</dbReference>
<evidence type="ECO:0000313" key="1">
    <source>
        <dbReference type="EMBL" id="PRW20616.1"/>
    </source>
</evidence>
<evidence type="ECO:0000313" key="2">
    <source>
        <dbReference type="Proteomes" id="UP000239899"/>
    </source>
</evidence>
<dbReference type="AlphaFoldDB" id="A0A2P6TD99"/>
<sequence length="178" mass="20223">MPEATLQNLVTGRGEEPPIDEAMQVLRTWKDVPKEDLLLAFEGGNFAGIEEMKRNDRLFERVAPMAVNDIMMAVQYKWAQMLPASVQVCPVEIPGRGRREGEPALDKVHDLARRGEEPPIDEAMQVLRTWKDVPKEDLLLAFEGGNFAGIEEMKRNDRLFERVAPMAVNDIMMAVQYK</sequence>
<accession>A0A2P6TD99</accession>
<organism evidence="1 2">
    <name type="scientific">Chlorella sorokiniana</name>
    <name type="common">Freshwater green alga</name>
    <dbReference type="NCBI Taxonomy" id="3076"/>
    <lineage>
        <taxon>Eukaryota</taxon>
        <taxon>Viridiplantae</taxon>
        <taxon>Chlorophyta</taxon>
        <taxon>core chlorophytes</taxon>
        <taxon>Trebouxiophyceae</taxon>
        <taxon>Chlorellales</taxon>
        <taxon>Chlorellaceae</taxon>
        <taxon>Chlorella clade</taxon>
        <taxon>Chlorella</taxon>
    </lineage>
</organism>
<dbReference type="EMBL" id="LHPG02000022">
    <property type="protein sequence ID" value="PRW20616.1"/>
    <property type="molecule type" value="Genomic_DNA"/>
</dbReference>
<name>A0A2P6TD99_CHLSO</name>
<gene>
    <name evidence="1" type="ORF">C2E21_8791</name>
</gene>
<reference evidence="1 2" key="1">
    <citation type="journal article" date="2018" name="Plant J.">
        <title>Genome sequences of Chlorella sorokiniana UTEX 1602 and Micractinium conductrix SAG 241.80: implications to maltose excretion by a green alga.</title>
        <authorList>
            <person name="Arriola M.B."/>
            <person name="Velmurugan N."/>
            <person name="Zhang Y."/>
            <person name="Plunkett M.H."/>
            <person name="Hondzo H."/>
            <person name="Barney B.M."/>
        </authorList>
    </citation>
    <scope>NUCLEOTIDE SEQUENCE [LARGE SCALE GENOMIC DNA]</scope>
    <source>
        <strain evidence="2">UTEX 1602</strain>
    </source>
</reference>